<evidence type="ECO:0000256" key="1">
    <source>
        <dbReference type="SAM" id="MobiDB-lite"/>
    </source>
</evidence>
<dbReference type="EMBL" id="WTYH01000001">
    <property type="protein sequence ID" value="MXO92293.1"/>
    <property type="molecule type" value="Genomic_DNA"/>
</dbReference>
<feature type="compositionally biased region" description="Acidic residues" evidence="1">
    <location>
        <begin position="60"/>
        <end position="74"/>
    </location>
</feature>
<organism evidence="3 4">
    <name type="scientific">Aurantiacibacter arachoides</name>
    <dbReference type="NCBI Taxonomy" id="1850444"/>
    <lineage>
        <taxon>Bacteria</taxon>
        <taxon>Pseudomonadati</taxon>
        <taxon>Pseudomonadota</taxon>
        <taxon>Alphaproteobacteria</taxon>
        <taxon>Sphingomonadales</taxon>
        <taxon>Erythrobacteraceae</taxon>
        <taxon>Aurantiacibacter</taxon>
    </lineage>
</organism>
<evidence type="ECO:0000313" key="3">
    <source>
        <dbReference type="EMBL" id="MXO92293.1"/>
    </source>
</evidence>
<reference evidence="3 4" key="1">
    <citation type="submission" date="2019-12" db="EMBL/GenBank/DDBJ databases">
        <title>Genomic-based taxomic classification of the family Erythrobacteraceae.</title>
        <authorList>
            <person name="Xu L."/>
        </authorList>
    </citation>
    <scope>NUCLEOTIDE SEQUENCE [LARGE SCALE GENOMIC DNA]</scope>
    <source>
        <strain evidence="3 4">RC4-10-4</strain>
    </source>
</reference>
<comment type="caution">
    <text evidence="3">The sequence shown here is derived from an EMBL/GenBank/DDBJ whole genome shotgun (WGS) entry which is preliminary data.</text>
</comment>
<gene>
    <name evidence="3" type="ORF">GRI62_01565</name>
</gene>
<feature type="region of interest" description="Disordered" evidence="1">
    <location>
        <begin position="45"/>
        <end position="84"/>
    </location>
</feature>
<accession>A0A844ZW41</accession>
<protein>
    <submittedName>
        <fullName evidence="3">Uncharacterized protein</fullName>
    </submittedName>
</protein>
<dbReference type="AlphaFoldDB" id="A0A844ZW41"/>
<evidence type="ECO:0000313" key="4">
    <source>
        <dbReference type="Proteomes" id="UP000460626"/>
    </source>
</evidence>
<evidence type="ECO:0000256" key="2">
    <source>
        <dbReference type="SAM" id="SignalP"/>
    </source>
</evidence>
<dbReference type="Proteomes" id="UP000460626">
    <property type="component" value="Unassembled WGS sequence"/>
</dbReference>
<feature type="chain" id="PRO_5032483351" evidence="2">
    <location>
        <begin position="24"/>
        <end position="84"/>
    </location>
</feature>
<sequence>MAVRGASLAVLALLTLNACGETANDESDDLVVSAEEPIVIAEEPMVDPMPTETASGAEAVEGELPADDGDESGQPDDAPLSEGL</sequence>
<feature type="signal peptide" evidence="2">
    <location>
        <begin position="1"/>
        <end position="23"/>
    </location>
</feature>
<proteinExistence type="predicted"/>
<name>A0A844ZW41_9SPHN</name>
<keyword evidence="4" id="KW-1185">Reference proteome</keyword>
<keyword evidence="2" id="KW-0732">Signal</keyword>